<accession>A0ACC3S4P0</accession>
<gene>
    <name evidence="1" type="ORF">M8818_007057</name>
</gene>
<evidence type="ECO:0000313" key="2">
    <source>
        <dbReference type="Proteomes" id="UP001320706"/>
    </source>
</evidence>
<reference evidence="1" key="1">
    <citation type="submission" date="2024-02" db="EMBL/GenBank/DDBJ databases">
        <title>Metagenome Assembled Genome of Zalaria obscura JY119.</title>
        <authorList>
            <person name="Vighnesh L."/>
            <person name="Jagadeeshwari U."/>
            <person name="Venkata Ramana C."/>
            <person name="Sasikala C."/>
        </authorList>
    </citation>
    <scope>NUCLEOTIDE SEQUENCE</scope>
    <source>
        <strain evidence="1">JY119</strain>
    </source>
</reference>
<evidence type="ECO:0000313" key="1">
    <source>
        <dbReference type="EMBL" id="KAK8195906.1"/>
    </source>
</evidence>
<sequence>MPGVPPDALDQVKRALKGMFRRKKSKSTDQPNNPSASTQQAPPTKTQAYQPTRADPPLPTPAFQPTPAHAAAQAAAPPVSKPTASAPAPAPTREDDRPVSAGENEKEVAGNTTSEPVSAIEATEVPMTPEKALPKLPSHEAEPTEEIKTTPIQEPGTSSADGVASATQPDTPASPTPTPVPETATTPSTAAAEQTHTNGENRVTRISSGSDEKIPVMSEPPTVAPVKVAPGMVATSGPLEDYPDADVPFEAFAEAGYPSQVD</sequence>
<comment type="caution">
    <text evidence="1">The sequence shown here is derived from an EMBL/GenBank/DDBJ whole genome shotgun (WGS) entry which is preliminary data.</text>
</comment>
<proteinExistence type="predicted"/>
<name>A0ACC3S4P0_9PEZI</name>
<dbReference type="EMBL" id="JAMKPW020000042">
    <property type="protein sequence ID" value="KAK8195906.1"/>
    <property type="molecule type" value="Genomic_DNA"/>
</dbReference>
<keyword evidence="2" id="KW-1185">Reference proteome</keyword>
<organism evidence="1 2">
    <name type="scientific">Zalaria obscura</name>
    <dbReference type="NCBI Taxonomy" id="2024903"/>
    <lineage>
        <taxon>Eukaryota</taxon>
        <taxon>Fungi</taxon>
        <taxon>Dikarya</taxon>
        <taxon>Ascomycota</taxon>
        <taxon>Pezizomycotina</taxon>
        <taxon>Dothideomycetes</taxon>
        <taxon>Dothideomycetidae</taxon>
        <taxon>Dothideales</taxon>
        <taxon>Zalariaceae</taxon>
        <taxon>Zalaria</taxon>
    </lineage>
</organism>
<dbReference type="Proteomes" id="UP001320706">
    <property type="component" value="Unassembled WGS sequence"/>
</dbReference>
<protein>
    <submittedName>
        <fullName evidence="1">Uncharacterized protein</fullName>
    </submittedName>
</protein>